<evidence type="ECO:0000259" key="1">
    <source>
        <dbReference type="PROSITE" id="PS50846"/>
    </source>
</evidence>
<feature type="domain" description="HMA" evidence="1">
    <location>
        <begin position="2"/>
        <end position="67"/>
    </location>
</feature>
<dbReference type="Gene3D" id="3.30.70.100">
    <property type="match status" value="1"/>
</dbReference>
<dbReference type="CDD" id="cd00371">
    <property type="entry name" value="HMA"/>
    <property type="match status" value="1"/>
</dbReference>
<keyword evidence="3" id="KW-1185">Reference proteome</keyword>
<dbReference type="Pfam" id="PF00403">
    <property type="entry name" value="HMA"/>
    <property type="match status" value="1"/>
</dbReference>
<evidence type="ECO:0000313" key="3">
    <source>
        <dbReference type="Proteomes" id="UP000183750"/>
    </source>
</evidence>
<dbReference type="RefSeq" id="WP_060928099.1">
    <property type="nucleotide sequence ID" value="NZ_FNSQ01000005.1"/>
</dbReference>
<dbReference type="AlphaFoldDB" id="A0A1H4QBA0"/>
<accession>A0A1H4QBA0</accession>
<dbReference type="SUPFAM" id="SSF55008">
    <property type="entry name" value="HMA, heavy metal-associated domain"/>
    <property type="match status" value="1"/>
</dbReference>
<dbReference type="Proteomes" id="UP000183750">
    <property type="component" value="Unassembled WGS sequence"/>
</dbReference>
<gene>
    <name evidence="2" type="ORF">SAMN04489807_3052</name>
</gene>
<dbReference type="EMBL" id="FNSQ01000005">
    <property type="protein sequence ID" value="SEC16859.1"/>
    <property type="molecule type" value="Genomic_DNA"/>
</dbReference>
<dbReference type="InterPro" id="IPR036163">
    <property type="entry name" value="HMA_dom_sf"/>
</dbReference>
<reference evidence="3" key="1">
    <citation type="submission" date="2016-10" db="EMBL/GenBank/DDBJ databases">
        <authorList>
            <person name="Varghese N."/>
            <person name="Submissions S."/>
        </authorList>
    </citation>
    <scope>NUCLEOTIDE SEQUENCE [LARGE SCALE GENOMIC DNA]</scope>
    <source>
        <strain evidence="3">DSM 16089</strain>
    </source>
</reference>
<organism evidence="2 3">
    <name type="scientific">Microbacterium hydrocarbonoxydans</name>
    <dbReference type="NCBI Taxonomy" id="273678"/>
    <lineage>
        <taxon>Bacteria</taxon>
        <taxon>Bacillati</taxon>
        <taxon>Actinomycetota</taxon>
        <taxon>Actinomycetes</taxon>
        <taxon>Micrococcales</taxon>
        <taxon>Microbacteriaceae</taxon>
        <taxon>Microbacterium</taxon>
    </lineage>
</organism>
<sequence length="69" mass="6769">MSTTTYAVTGMTCGHCEGSVRSEVAKLDGVTGIEVSAASGTLVVTSDSALDDAAVLAAVDEAGYSAARA</sequence>
<dbReference type="GO" id="GO:0046872">
    <property type="term" value="F:metal ion binding"/>
    <property type="evidence" value="ECO:0007669"/>
    <property type="project" value="InterPro"/>
</dbReference>
<proteinExistence type="predicted"/>
<protein>
    <submittedName>
        <fullName evidence="2">Copper chaperone CopZ</fullName>
    </submittedName>
</protein>
<evidence type="ECO:0000313" key="2">
    <source>
        <dbReference type="EMBL" id="SEC16859.1"/>
    </source>
</evidence>
<dbReference type="PROSITE" id="PS50846">
    <property type="entry name" value="HMA_2"/>
    <property type="match status" value="1"/>
</dbReference>
<dbReference type="InterPro" id="IPR006121">
    <property type="entry name" value="HMA_dom"/>
</dbReference>
<name>A0A1H4QBA0_9MICO</name>